<protein>
    <submittedName>
        <fullName evidence="1">Uncharacterized protein</fullName>
    </submittedName>
</protein>
<evidence type="ECO:0000313" key="1">
    <source>
        <dbReference type="EMBL" id="EKV31770.1"/>
    </source>
</evidence>
<name>K9H0J7_9PROT</name>
<gene>
    <name evidence="1" type="ORF">C882_3521</name>
</gene>
<sequence length="190" mass="19734">MEARAAELLALDAPQVGMGGEIVPTGDVARDLPGIVETVECPDAVTAEASLQRLDMAGDARCMTLAADTAETIGAGNSLEKMLAHQAASAHQLAMRMTATANKWLDAGTPTLGSFGKGEVTAMQEAQRAANAAARLMRSFDDHMETLRKLRSGGEQRVTVIHQHVQVAGGNVAVAGSVSRGQGGGENEKQ</sequence>
<proteinExistence type="predicted"/>
<dbReference type="AlphaFoldDB" id="K9H0J7"/>
<dbReference type="RefSeq" id="WP_009539639.1">
    <property type="nucleotide sequence ID" value="NZ_ANHY01000005.1"/>
</dbReference>
<comment type="caution">
    <text evidence="1">The sequence shown here is derived from an EMBL/GenBank/DDBJ whole genome shotgun (WGS) entry which is preliminary data.</text>
</comment>
<evidence type="ECO:0000313" key="2">
    <source>
        <dbReference type="Proteomes" id="UP000009881"/>
    </source>
</evidence>
<accession>K9H0J7</accession>
<keyword evidence="2" id="KW-1185">Reference proteome</keyword>
<dbReference type="eggNOG" id="ENOG502ZZKZ">
    <property type="taxonomic scope" value="Bacteria"/>
</dbReference>
<reference evidence="1 2" key="1">
    <citation type="journal article" date="2013" name="Genome Announc.">
        <title>Draft Genome Sequence of an Alphaproteobacterium, Caenispirillum salinarum AK4(T), Isolated from a Solar Saltern.</title>
        <authorList>
            <person name="Khatri I."/>
            <person name="Singh A."/>
            <person name="Korpole S."/>
            <person name="Pinnaka A.K."/>
            <person name="Subramanian S."/>
        </authorList>
    </citation>
    <scope>NUCLEOTIDE SEQUENCE [LARGE SCALE GENOMIC DNA]</scope>
    <source>
        <strain evidence="1 2">AK4</strain>
    </source>
</reference>
<dbReference type="Proteomes" id="UP000009881">
    <property type="component" value="Unassembled WGS sequence"/>
</dbReference>
<dbReference type="EMBL" id="ANHY01000005">
    <property type="protein sequence ID" value="EKV31770.1"/>
    <property type="molecule type" value="Genomic_DNA"/>
</dbReference>
<organism evidence="1 2">
    <name type="scientific">Caenispirillum salinarum AK4</name>
    <dbReference type="NCBI Taxonomy" id="1238182"/>
    <lineage>
        <taxon>Bacteria</taxon>
        <taxon>Pseudomonadati</taxon>
        <taxon>Pseudomonadota</taxon>
        <taxon>Alphaproteobacteria</taxon>
        <taxon>Rhodospirillales</taxon>
        <taxon>Novispirillaceae</taxon>
        <taxon>Caenispirillum</taxon>
    </lineage>
</organism>